<protein>
    <submittedName>
        <fullName evidence="1">Uncharacterized protein</fullName>
    </submittedName>
</protein>
<evidence type="ECO:0000313" key="2">
    <source>
        <dbReference type="EMBL" id="UQA91525.1"/>
    </source>
</evidence>
<name>A0ABY4LZW6_9ACTN</name>
<evidence type="ECO:0000313" key="1">
    <source>
        <dbReference type="EMBL" id="UQA91047.1"/>
    </source>
</evidence>
<dbReference type="EMBL" id="CP086322">
    <property type="protein sequence ID" value="UQA91047.1"/>
    <property type="molecule type" value="Genomic_DNA"/>
</dbReference>
<evidence type="ECO:0000313" key="3">
    <source>
        <dbReference type="Proteomes" id="UP000830115"/>
    </source>
</evidence>
<reference evidence="1" key="1">
    <citation type="submission" date="2021-10" db="EMBL/GenBank/DDBJ databases">
        <title>Streptomyces nigrumlapis sp.nov.,an antimicrobial producing actinobacterium isolated from Black Gobi rocks.</title>
        <authorList>
            <person name="Wen Y."/>
            <person name="Zhang W."/>
            <person name="Liu X.G."/>
        </authorList>
    </citation>
    <scope>NUCLEOTIDE SEQUENCE</scope>
    <source>
        <strain evidence="1">ST13-2-2</strain>
    </source>
</reference>
<organism evidence="1 3">
    <name type="scientific">Streptomyces halobius</name>
    <dbReference type="NCBI Taxonomy" id="2879846"/>
    <lineage>
        <taxon>Bacteria</taxon>
        <taxon>Bacillati</taxon>
        <taxon>Actinomycetota</taxon>
        <taxon>Actinomycetes</taxon>
        <taxon>Kitasatosporales</taxon>
        <taxon>Streptomycetaceae</taxon>
        <taxon>Streptomyces</taxon>
    </lineage>
</organism>
<accession>A0ABY4LZW6</accession>
<gene>
    <name evidence="1" type="ORF">K9S39_03370</name>
    <name evidence="2" type="ORF">K9S39_06305</name>
</gene>
<sequence length="97" mass="11011">MATTARQRTTLRKSLERRLGADWVGVVAEEDRRQQEKQRAARLAPPTVRDQVMARLELELIPTRPAPYEPWREPMTPARQVHNMAIPKAALSTKAAA</sequence>
<keyword evidence="3" id="KW-1185">Reference proteome</keyword>
<dbReference type="EMBL" id="CP086322">
    <property type="protein sequence ID" value="UQA91525.1"/>
    <property type="molecule type" value="Genomic_DNA"/>
</dbReference>
<dbReference type="Proteomes" id="UP000830115">
    <property type="component" value="Chromosome"/>
</dbReference>
<dbReference type="RefSeq" id="WP_248861839.1">
    <property type="nucleotide sequence ID" value="NZ_CP086322.1"/>
</dbReference>
<proteinExistence type="predicted"/>